<feature type="compositionally biased region" description="Basic and acidic residues" evidence="5">
    <location>
        <begin position="106"/>
        <end position="115"/>
    </location>
</feature>
<feature type="compositionally biased region" description="Polar residues" evidence="5">
    <location>
        <begin position="878"/>
        <end position="899"/>
    </location>
</feature>
<dbReference type="PANTHER" id="PTHR28664">
    <property type="entry name" value="TIGHT JUNCTION-ASSOCIATED PROTEIN 1"/>
    <property type="match status" value="1"/>
</dbReference>
<keyword evidence="3" id="KW-0472">Membrane</keyword>
<dbReference type="GO" id="GO:0016301">
    <property type="term" value="F:kinase activity"/>
    <property type="evidence" value="ECO:0007669"/>
    <property type="project" value="UniProtKB-KW"/>
</dbReference>
<proteinExistence type="predicted"/>
<sequence length="960" mass="106969">MDGTSSTACFLSQRGTAKQGQPSWPSSTAFCPNPILNGDQIWLEELIGSSSNWSSPSLRSSTSFPSSSPGGSRSSSEGTGSLNSWSSGVTCLLHSSIRKQSQEAFQTRRREDRRWQACPARGPHGRAHPQSERGGGSNHNKLHAWPERGGECQGRGSSQSLASIKSVKLQCLLEEKIEAKVKFSQFLNEVTSNVFDQNSLQAFGKPVSPSSSTTTILTQPEDQIQEVTQWSSWLTRSMAQQQGSFLEKKTQEEWTPNDLTQKTYLETDIVTIRREDEPECLEIKVETPSSLLEIDDTNVIPPPPQFSQGFEMKTSSLEFQYDFPRYPCRSVSLPRGINMVTDEEMNNIDTISSLLEQKEDLRKRLSYTTHKLELLQSEFDSTRQYLETELRRAQEELDKFTDKLRRIQSSYSALQRINQDLEEKIHRNTQHHDDEKRALSREIIVLNNHLMEAKLTIEKLQEDNDLYRKDCNLAAQLLQCNKSLYRAQLSELPADFQERLTMHMEESPLCTYSDTVPASLIAKVLEKPDDACSSSQASRSPSPQAQEHAFILESLGPGGRLGLRAAYKSDLYSSDTALYCPDDRHRERRPSMDLHGQRKLLYGPQNSTDSNPEEGSVGLRPGFSQEHFAKFPATLGAGSSSYSSFSGGGSEDKGNGPPSSAASSPHHHSLYMDWRDAGDYERKSDSSWERDSPRGFANAHPFQQTELSHHQNGSSPVYSRTMSSCFSEPYEPLPPSSSPSVAYGDSRRGSTLAPEEDELIGRWRQLSVEDLSAHTYRSPGRASPYSFSEQHFSVRPAKIRLGPLYSSFQEGADYYHHGVGVMDPVWVDASPSPECSPGLRQAHSQAHLYRAEDSQGSEHSLYHSGSSKDREGNVAAGGQSTDYVDPSPNSSTESLNQRSLEMAAEMQHYQAEMHSLPAQVSQSPPPVPPPPPPYNQKFGSLGLSRKDSLTKAQLYGTLLN</sequence>
<feature type="compositionally biased region" description="Pro residues" evidence="5">
    <location>
        <begin position="923"/>
        <end position="934"/>
    </location>
</feature>
<evidence type="ECO:0000313" key="7">
    <source>
        <dbReference type="Proteomes" id="UP001314229"/>
    </source>
</evidence>
<organism evidence="6 7">
    <name type="scientific">Scomber scombrus</name>
    <name type="common">Atlantic mackerel</name>
    <name type="synonym">Scomber vernalis</name>
    <dbReference type="NCBI Taxonomy" id="13677"/>
    <lineage>
        <taxon>Eukaryota</taxon>
        <taxon>Metazoa</taxon>
        <taxon>Chordata</taxon>
        <taxon>Craniata</taxon>
        <taxon>Vertebrata</taxon>
        <taxon>Euteleostomi</taxon>
        <taxon>Actinopterygii</taxon>
        <taxon>Neopterygii</taxon>
        <taxon>Teleostei</taxon>
        <taxon>Neoteleostei</taxon>
        <taxon>Acanthomorphata</taxon>
        <taxon>Pelagiaria</taxon>
        <taxon>Scombriformes</taxon>
        <taxon>Scombridae</taxon>
        <taxon>Scomber</taxon>
    </lineage>
</organism>
<keyword evidence="4" id="KW-0175">Coiled coil</keyword>
<feature type="compositionally biased region" description="Basic and acidic residues" evidence="5">
    <location>
        <begin position="581"/>
        <end position="596"/>
    </location>
</feature>
<keyword evidence="2" id="KW-0597">Phosphoprotein</keyword>
<dbReference type="GO" id="GO:0045202">
    <property type="term" value="C:synapse"/>
    <property type="evidence" value="ECO:0007669"/>
    <property type="project" value="TreeGrafter"/>
</dbReference>
<feature type="compositionally biased region" description="Polar residues" evidence="5">
    <location>
        <begin position="701"/>
        <end position="726"/>
    </location>
</feature>
<evidence type="ECO:0000313" key="6">
    <source>
        <dbReference type="EMBL" id="CAK6962760.1"/>
    </source>
</evidence>
<keyword evidence="6" id="KW-0418">Kinase</keyword>
<reference evidence="6 7" key="1">
    <citation type="submission" date="2024-01" db="EMBL/GenBank/DDBJ databases">
        <authorList>
            <person name="Alioto T."/>
            <person name="Alioto T."/>
            <person name="Gomez Garrido J."/>
        </authorList>
    </citation>
    <scope>NUCLEOTIDE SEQUENCE [LARGE SCALE GENOMIC DNA]</scope>
</reference>
<feature type="region of interest" description="Disordered" evidence="5">
    <location>
        <begin position="102"/>
        <end position="157"/>
    </location>
</feature>
<feature type="compositionally biased region" description="Basic and acidic residues" evidence="5">
    <location>
        <begin position="673"/>
        <end position="693"/>
    </location>
</feature>
<evidence type="ECO:0000256" key="4">
    <source>
        <dbReference type="SAM" id="Coils"/>
    </source>
</evidence>
<feature type="coiled-coil region" evidence="4">
    <location>
        <begin position="383"/>
        <end position="470"/>
    </location>
</feature>
<dbReference type="PANTHER" id="PTHR28664:SF6">
    <property type="entry name" value="BRAIN-ENRICHED GUANYLATE KINASE-ASSOCIATED PROTEIN ISOFORM X1"/>
    <property type="match status" value="1"/>
</dbReference>
<feature type="region of interest" description="Disordered" evidence="5">
    <location>
        <begin position="831"/>
        <end position="945"/>
    </location>
</feature>
<protein>
    <submittedName>
        <fullName evidence="6">Brain-enriched guanylate kinase-associated protein-like</fullName>
    </submittedName>
</protein>
<accession>A0AAV1NTG1</accession>
<feature type="region of interest" description="Disordered" evidence="5">
    <location>
        <begin position="51"/>
        <end position="83"/>
    </location>
</feature>
<evidence type="ECO:0000256" key="2">
    <source>
        <dbReference type="ARBA" id="ARBA00022553"/>
    </source>
</evidence>
<evidence type="ECO:0000256" key="5">
    <source>
        <dbReference type="SAM" id="MobiDB-lite"/>
    </source>
</evidence>
<evidence type="ECO:0000256" key="1">
    <source>
        <dbReference type="ARBA" id="ARBA00004170"/>
    </source>
</evidence>
<keyword evidence="7" id="KW-1185">Reference proteome</keyword>
<name>A0AAV1NTG1_SCOSC</name>
<dbReference type="InterPro" id="IPR043441">
    <property type="entry name" value="Tjap1/BEGAIN"/>
</dbReference>
<dbReference type="EMBL" id="CAWUFR010000060">
    <property type="protein sequence ID" value="CAK6962760.1"/>
    <property type="molecule type" value="Genomic_DNA"/>
</dbReference>
<evidence type="ECO:0000256" key="3">
    <source>
        <dbReference type="ARBA" id="ARBA00023136"/>
    </source>
</evidence>
<gene>
    <name evidence="6" type="ORF">FSCOSCO3_A008893</name>
</gene>
<comment type="subcellular location">
    <subcellularLocation>
        <location evidence="1">Membrane</location>
        <topology evidence="1">Peripheral membrane protein</topology>
    </subcellularLocation>
</comment>
<dbReference type="Proteomes" id="UP001314229">
    <property type="component" value="Unassembled WGS sequence"/>
</dbReference>
<dbReference type="AlphaFoldDB" id="A0AAV1NTG1"/>
<dbReference type="GO" id="GO:0016020">
    <property type="term" value="C:membrane"/>
    <property type="evidence" value="ECO:0007669"/>
    <property type="project" value="UniProtKB-SubCell"/>
</dbReference>
<feature type="region of interest" description="Disordered" evidence="5">
    <location>
        <begin position="1"/>
        <end position="30"/>
    </location>
</feature>
<feature type="region of interest" description="Disordered" evidence="5">
    <location>
        <begin position="581"/>
        <end position="621"/>
    </location>
</feature>
<feature type="region of interest" description="Disordered" evidence="5">
    <location>
        <begin position="639"/>
        <end position="755"/>
    </location>
</feature>
<comment type="caution">
    <text evidence="6">The sequence shown here is derived from an EMBL/GenBank/DDBJ whole genome shotgun (WGS) entry which is preliminary data.</text>
</comment>
<keyword evidence="6" id="KW-0808">Transferase</keyword>